<reference evidence="1 2" key="1">
    <citation type="submission" date="2016-11" db="EMBL/GenBank/DDBJ databases">
        <title>The macronuclear genome of Stentor coeruleus: a giant cell with tiny introns.</title>
        <authorList>
            <person name="Slabodnick M."/>
            <person name="Ruby J.G."/>
            <person name="Reiff S.B."/>
            <person name="Swart E.C."/>
            <person name="Gosai S."/>
            <person name="Prabakaran S."/>
            <person name="Witkowska E."/>
            <person name="Larue G.E."/>
            <person name="Fisher S."/>
            <person name="Freeman R.M."/>
            <person name="Gunawardena J."/>
            <person name="Chu W."/>
            <person name="Stover N.A."/>
            <person name="Gregory B.D."/>
            <person name="Nowacki M."/>
            <person name="Derisi J."/>
            <person name="Roy S.W."/>
            <person name="Marshall W.F."/>
            <person name="Sood P."/>
        </authorList>
    </citation>
    <scope>NUCLEOTIDE SEQUENCE [LARGE SCALE GENOMIC DNA]</scope>
    <source>
        <strain evidence="1">WM001</strain>
    </source>
</reference>
<name>A0A1R2AX17_9CILI</name>
<evidence type="ECO:0000313" key="1">
    <source>
        <dbReference type="EMBL" id="OMJ69056.1"/>
    </source>
</evidence>
<dbReference type="AlphaFoldDB" id="A0A1R2AX17"/>
<proteinExistence type="predicted"/>
<accession>A0A1R2AX17</accession>
<comment type="caution">
    <text evidence="1">The sequence shown here is derived from an EMBL/GenBank/DDBJ whole genome shotgun (WGS) entry which is preliminary data.</text>
</comment>
<gene>
    <name evidence="1" type="ORF">SteCoe_33325</name>
</gene>
<dbReference type="Proteomes" id="UP000187209">
    <property type="component" value="Unassembled WGS sequence"/>
</dbReference>
<protein>
    <submittedName>
        <fullName evidence="1">Uncharacterized protein</fullName>
    </submittedName>
</protein>
<sequence length="244" mass="27982">MGSNFHERFKNKSSTISVTGSLTVDPENAILRPLNGQIHSNIIQNSGNYKIKSQSPPSESIKIPNCSNNSLINYSNNSEVPHKHSSKYKNKIFPFLIRSIMPHNSISPIITKRNQNQPLTSMIFKPQISKSNSNHLNKSYENQTKKEFTPYTIKDYHAIKIKTYYELGGLGPNIGTNEWIQKKKLIKKRLSYGKNVYYLNAAKLPFLPVKSFMDNKEEENSRTRALKFARNIVKPPLRNVMILE</sequence>
<organism evidence="1 2">
    <name type="scientific">Stentor coeruleus</name>
    <dbReference type="NCBI Taxonomy" id="5963"/>
    <lineage>
        <taxon>Eukaryota</taxon>
        <taxon>Sar</taxon>
        <taxon>Alveolata</taxon>
        <taxon>Ciliophora</taxon>
        <taxon>Postciliodesmatophora</taxon>
        <taxon>Heterotrichea</taxon>
        <taxon>Heterotrichida</taxon>
        <taxon>Stentoridae</taxon>
        <taxon>Stentor</taxon>
    </lineage>
</organism>
<dbReference type="EMBL" id="MPUH01001246">
    <property type="protein sequence ID" value="OMJ69056.1"/>
    <property type="molecule type" value="Genomic_DNA"/>
</dbReference>
<dbReference type="Pfam" id="PF15261">
    <property type="entry name" value="JHY"/>
    <property type="match status" value="1"/>
</dbReference>
<dbReference type="OrthoDB" id="304995at2759"/>
<evidence type="ECO:0000313" key="2">
    <source>
        <dbReference type="Proteomes" id="UP000187209"/>
    </source>
</evidence>
<keyword evidence="2" id="KW-1185">Reference proteome</keyword>
<dbReference type="InterPro" id="IPR027968">
    <property type="entry name" value="JHY"/>
</dbReference>